<reference evidence="2 3" key="7">
    <citation type="journal article" date="2013" name="Nature">
        <title>The zebrafish reference genome sequence and its relationship to the human genome.</title>
        <authorList>
            <consortium name="Genome Reference Consortium Zebrafish"/>
            <person name="Howe K."/>
            <person name="Clark M.D."/>
            <person name="Torroja C.F."/>
            <person name="Torrance J."/>
            <person name="Berthelot C."/>
            <person name="Muffato M."/>
            <person name="Collins J.E."/>
            <person name="Humphray S."/>
            <person name="McLaren K."/>
            <person name="Matthews L."/>
            <person name="McLaren S."/>
            <person name="Sealy I."/>
            <person name="Caccamo M."/>
            <person name="Churcher C."/>
            <person name="Scott C."/>
            <person name="Barrett J.C."/>
            <person name="Koch R."/>
            <person name="Rauch G.J."/>
            <person name="White S."/>
            <person name="Chow W."/>
            <person name="Kilian B."/>
            <person name="Quintais L.T."/>
            <person name="Guerra-Assuncao J.A."/>
            <person name="Zhou Y."/>
            <person name="Gu Y."/>
            <person name="Yen J."/>
            <person name="Vogel J.H."/>
            <person name="Eyre T."/>
            <person name="Redmond S."/>
            <person name="Banerjee R."/>
            <person name="Chi J."/>
            <person name="Fu B."/>
            <person name="Langley E."/>
            <person name="Maguire S.F."/>
            <person name="Laird G.K."/>
            <person name="Lloyd D."/>
            <person name="Kenyon E."/>
            <person name="Donaldson S."/>
            <person name="Sehra H."/>
            <person name="Almeida-King J."/>
            <person name="Loveland J."/>
            <person name="Trevanion S."/>
            <person name="Jones M."/>
            <person name="Quail M."/>
            <person name="Willey D."/>
            <person name="Hunt A."/>
            <person name="Burton J."/>
            <person name="Sims S."/>
            <person name="McLay K."/>
            <person name="Plumb B."/>
            <person name="Davis J."/>
            <person name="Clee C."/>
            <person name="Oliver K."/>
            <person name="Clark R."/>
            <person name="Riddle C."/>
            <person name="Elliot D."/>
            <person name="Eliott D."/>
            <person name="Threadgold G."/>
            <person name="Harden G."/>
            <person name="Ware D."/>
            <person name="Begum S."/>
            <person name="Mortimore B."/>
            <person name="Mortimer B."/>
            <person name="Kerry G."/>
            <person name="Heath P."/>
            <person name="Phillimore B."/>
            <person name="Tracey A."/>
            <person name="Corby N."/>
            <person name="Dunn M."/>
            <person name="Johnson C."/>
            <person name="Wood J."/>
            <person name="Clark S."/>
            <person name="Pelan S."/>
            <person name="Griffiths G."/>
            <person name="Smith M."/>
            <person name="Glithero R."/>
            <person name="Howden P."/>
            <person name="Barker N."/>
            <person name="Lloyd C."/>
            <person name="Stevens C."/>
            <person name="Harley J."/>
            <person name="Holt K."/>
            <person name="Panagiotidis G."/>
            <person name="Lovell J."/>
            <person name="Beasley H."/>
            <person name="Henderson C."/>
            <person name="Gordon D."/>
            <person name="Auger K."/>
            <person name="Wright D."/>
            <person name="Collins J."/>
            <person name="Raisen C."/>
            <person name="Dyer L."/>
            <person name="Leung K."/>
            <person name="Robertson L."/>
            <person name="Ambridge K."/>
            <person name="Leongamornlert D."/>
            <person name="McGuire S."/>
            <person name="Gilderthorp R."/>
            <person name="Griffiths C."/>
            <person name="Manthravadi D."/>
            <person name="Nichol S."/>
            <person name="Barker G."/>
            <person name="Whitehead S."/>
            <person name="Kay M."/>
            <person name="Brown J."/>
            <person name="Murnane C."/>
            <person name="Gray E."/>
            <person name="Humphries M."/>
            <person name="Sycamore N."/>
            <person name="Barker D."/>
            <person name="Saunders D."/>
            <person name="Wallis J."/>
            <person name="Babbage A."/>
            <person name="Hammond S."/>
            <person name="Mashreghi-Mohammadi M."/>
            <person name="Barr L."/>
            <person name="Martin S."/>
            <person name="Wray P."/>
            <person name="Ellington A."/>
            <person name="Matthews N."/>
            <person name="Ellwood M."/>
            <person name="Woodmansey R."/>
            <person name="Clark G."/>
            <person name="Cooper J."/>
            <person name="Cooper J."/>
            <person name="Tromans A."/>
            <person name="Grafham D."/>
            <person name="Skuce C."/>
            <person name="Pandian R."/>
            <person name="Andrews R."/>
            <person name="Harrison E."/>
            <person name="Kimberley A."/>
            <person name="Garnett J."/>
            <person name="Fosker N."/>
            <person name="Hall R."/>
            <person name="Garner P."/>
            <person name="Kelly D."/>
            <person name="Bird C."/>
            <person name="Palmer S."/>
            <person name="Gehring I."/>
            <person name="Berger A."/>
            <person name="Dooley C.M."/>
            <person name="Ersan-Urun Z."/>
            <person name="Eser C."/>
            <person name="Geiger H."/>
            <person name="Geisler M."/>
            <person name="Karotki L."/>
            <person name="Kirn A."/>
            <person name="Konantz J."/>
            <person name="Konantz M."/>
            <person name="Oberlander M."/>
            <person name="Rudolph-Geiger S."/>
            <person name="Teucke M."/>
            <person name="Lanz C."/>
            <person name="Raddatz G."/>
            <person name="Osoegawa K."/>
            <person name="Zhu B."/>
            <person name="Rapp A."/>
            <person name="Widaa S."/>
            <person name="Langford C."/>
            <person name="Yang F."/>
            <person name="Schuster S.C."/>
            <person name="Carter N.P."/>
            <person name="Harrow J."/>
            <person name="Ning Z."/>
            <person name="Herrero J."/>
            <person name="Searle S.M."/>
            <person name="Enright A."/>
            <person name="Geisler R."/>
            <person name="Plasterk R.H."/>
            <person name="Lee C."/>
            <person name="Westerfield M."/>
            <person name="de Jong P.J."/>
            <person name="Zon L.I."/>
            <person name="Postlethwait J.H."/>
            <person name="Nusslein-Volhard C."/>
            <person name="Hubbard T.J."/>
            <person name="Roest Crollius H."/>
            <person name="Rogers J."/>
            <person name="Stemple D.L."/>
        </authorList>
    </citation>
    <scope>NUCLEOTIDE SEQUENCE [LARGE SCALE GENOMIC DNA]</scope>
    <source>
        <strain evidence="2 3">Tuebingen</strain>
    </source>
</reference>
<dbReference type="Ensembl" id="ENSDART00000154983.3">
    <property type="protein sequence ID" value="ENSDARP00000129013.1"/>
    <property type="gene ID" value="ENSDARG00000091101.4"/>
</dbReference>
<reference evidence="4" key="2">
    <citation type="journal article" date="2012" name="BMC Evol. Biol.">
        <title>Tissue-specific differential induction of duplicated fatty acid-binding protein genes by the peroxisome proliferator, clofibrate, in zebrafish (Danio rerio).</title>
        <authorList>
            <person name="Venkatachalam A.B."/>
            <person name="Lall S.P."/>
            <person name="Denovan-Wright E.M."/>
            <person name="Wright J.M."/>
        </authorList>
    </citation>
    <scope>NUCLEOTIDE SEQUENCE</scope>
    <source>
        <strain evidence="4">Tuebingen</strain>
    </source>
</reference>
<reference evidence="4" key="5">
    <citation type="journal article" date="2012" name="FEBS J.">
        <title>The evolutionary relationship of the transcriptionally active fabp11a (intronless) and fabp11b genes of medaka with fabp11 genes of other teleost fishes.</title>
        <authorList>
            <person name="Parmar M.B."/>
            <person name="Venkatachalam A.B."/>
            <person name="Wright J.M."/>
        </authorList>
    </citation>
    <scope>NUCLEOTIDE SEQUENCE</scope>
    <source>
        <strain evidence="4">Tuebingen</strain>
    </source>
</reference>
<dbReference type="GO" id="GO:0005829">
    <property type="term" value="C:cytosol"/>
    <property type="evidence" value="ECO:0000318"/>
    <property type="project" value="GO_Central"/>
</dbReference>
<dbReference type="InterPro" id="IPR012674">
    <property type="entry name" value="Calycin"/>
</dbReference>
<protein>
    <submittedName>
        <fullName evidence="2">Fatty acid-binding protein 10b, liver basic</fullName>
    </submittedName>
    <submittedName>
        <fullName evidence="4">Uncharacterized protein LOC795210</fullName>
    </submittedName>
</protein>
<dbReference type="ExpressionAtlas" id="X1WFK9">
    <property type="expression patterns" value="baseline"/>
</dbReference>
<dbReference type="PaxDb" id="7955-ENSDARP00000129013"/>
<dbReference type="eggNOG" id="KOG4015">
    <property type="taxonomic scope" value="Eukaryota"/>
</dbReference>
<accession>A0A8M6YU35</accession>
<dbReference type="RefSeq" id="NP_001373767.1">
    <property type="nucleotide sequence ID" value="NM_001386838.1"/>
</dbReference>
<organism evidence="2">
    <name type="scientific">Danio rerio</name>
    <name type="common">Zebrafish</name>
    <name type="synonym">Brachydanio rerio</name>
    <dbReference type="NCBI Taxonomy" id="7955"/>
    <lineage>
        <taxon>Eukaryota</taxon>
        <taxon>Metazoa</taxon>
        <taxon>Chordata</taxon>
        <taxon>Craniata</taxon>
        <taxon>Vertebrata</taxon>
        <taxon>Euteleostomi</taxon>
        <taxon>Actinopterygii</taxon>
        <taxon>Neopterygii</taxon>
        <taxon>Teleostei</taxon>
        <taxon>Ostariophysi</taxon>
        <taxon>Cypriniformes</taxon>
        <taxon>Danionidae</taxon>
        <taxon>Danioninae</taxon>
        <taxon>Danio</taxon>
    </lineage>
</organism>
<sequence length="128" mass="14774">MAVDFNGSWKLYEQENAEEFLRALSAPEHYIRMLQEVRPVTVIRQQGEEFSISVQTALRSNTNTFRIGTESEFTTLDGQKINATARLIDGKIVIESEKFTHVRELRDGEMLETLTAGHVTFIRRSRRI</sequence>
<dbReference type="PRINTS" id="PR00178">
    <property type="entry name" value="FATTYACIDBP"/>
</dbReference>
<dbReference type="ZFIN" id="ZDB-GENE-100217-2">
    <property type="gene designation" value="fabp10b"/>
</dbReference>
<reference evidence="4" key="1">
    <citation type="journal article" date="2009" name="FEBS J.">
        <title>Differential tissue-specific distribution of transcripts for the duplicated fatty acid-binding protein 10 (fabp10) genes in embryos, larvae and adult zebrafish (Danio rerio).</title>
        <authorList>
            <person name="Venkatachalam A.B."/>
            <person name="Thisse C."/>
            <person name="Thisse B."/>
            <person name="Wright J.M."/>
        </authorList>
    </citation>
    <scope>NUCLEOTIDE SEQUENCE</scope>
    <source>
        <strain evidence="4">Tuebingen</strain>
    </source>
</reference>
<evidence type="ECO:0000256" key="1">
    <source>
        <dbReference type="ARBA" id="ARBA00008390"/>
    </source>
</evidence>
<dbReference type="AlphaFoldDB" id="X1WFK9"/>
<dbReference type="Pfam" id="PF14651">
    <property type="entry name" value="Lipocalin_7"/>
    <property type="match status" value="1"/>
</dbReference>
<dbReference type="Proteomes" id="UP000000437">
    <property type="component" value="Chromosome 19"/>
</dbReference>
<evidence type="ECO:0000313" key="5">
    <source>
        <dbReference type="ZFIN" id="ZDB-GENE-100217-2"/>
    </source>
</evidence>
<proteinExistence type="inferred from homology"/>
<dbReference type="GO" id="GO:0005634">
    <property type="term" value="C:nucleus"/>
    <property type="evidence" value="ECO:0000318"/>
    <property type="project" value="GO_Central"/>
</dbReference>
<reference evidence="4" key="3">
    <citation type="journal article" date="2012" name="Comp. Biochem. Physiol. Part D Genomics Proteomics">
        <title>Comparative genomics and evolutionary diversification of the duplicated fabp6a and fabp6b genes in medaka and three-spined stickleback.</title>
        <authorList>
            <person name="Parmar M.B."/>
            <person name="Venkatachalam A.B."/>
            <person name="Wright J.M."/>
        </authorList>
    </citation>
    <scope>NUCLEOTIDE SEQUENCE</scope>
    <source>
        <strain evidence="4">Tuebingen</strain>
    </source>
</reference>
<evidence type="ECO:0000313" key="2">
    <source>
        <dbReference type="Ensembl" id="ENSDARP00000129013"/>
    </source>
</evidence>
<dbReference type="PANTHER" id="PTHR11955">
    <property type="entry name" value="FATTY ACID BINDING PROTEIN"/>
    <property type="match status" value="1"/>
</dbReference>
<comment type="similarity">
    <text evidence="1">Belongs to the calycin superfamily. Fatty-acid binding protein (FABP) family.</text>
</comment>
<evidence type="ECO:0000313" key="3">
    <source>
        <dbReference type="Proteomes" id="UP000000437"/>
    </source>
</evidence>
<dbReference type="Gene3D" id="2.40.128.20">
    <property type="match status" value="1"/>
</dbReference>
<dbReference type="GeneID" id="795210"/>
<dbReference type="EMBL" id="FP017231">
    <property type="status" value="NOT_ANNOTATED_CDS"/>
    <property type="molecule type" value="Genomic_DNA"/>
</dbReference>
<reference evidence="4" key="8">
    <citation type="journal article" date="2014" name="Genome">
        <title>Fatty acid-binding protein (fabp) genes of spotted green pufferfish (Tetraodon nigroviridis): comparative genomics and spatial transcriptional regulation.</title>
        <authorList>
            <person name="Thirumaran A."/>
            <person name="Wright J.M."/>
        </authorList>
    </citation>
    <scope>NUCLEOTIDE SEQUENCE</scope>
    <source>
        <strain evidence="4">Tuebingen</strain>
    </source>
</reference>
<dbReference type="OMA" id="APQMIIK"/>
<dbReference type="InterPro" id="IPR000463">
    <property type="entry name" value="Fatty_acid-bd"/>
</dbReference>
<dbReference type="OrthoDB" id="8501868at2759"/>
<dbReference type="STRING" id="7955.ENSDARP00000129013"/>
<reference evidence="4" key="11">
    <citation type="journal article" date="2017" name="Comp. Biochem. Physiol. B, Biochem. Mol. Biol.">
        <title>Differential regulation of the duplicated fabp7, fabp10 and fabp11 genes of zebrafish by peroxisome proliferator activated receptors.</title>
        <authorList>
            <person name="Laprairie R.B."/>
            <person name="Denovan-Wright E.M."/>
            <person name="Wright J.M."/>
        </authorList>
    </citation>
    <scope>NUCLEOTIDE SEQUENCE</scope>
    <source>
        <strain evidence="4">Tuebingen</strain>
    </source>
</reference>
<dbReference type="HOGENOM" id="CLU_113772_4_1_1"/>
<reference evidence="4" key="10">
    <citation type="journal article" date="2015" name="Nat. Commun.">
        <title>RFX transcription factors are essential for hearing in mice.</title>
        <authorList>
            <person name="Elkon R."/>
            <person name="Milon B."/>
            <person name="Morrison L."/>
            <person name="Shah M."/>
            <person name="Vijayakumar S."/>
            <person name="Racherla M."/>
            <person name="Leitch C.C."/>
            <person name="Silipino L."/>
            <person name="Hadi S."/>
            <person name="Weiss-Gayet M."/>
            <person name="Barras E."/>
            <person name="Schmid C.D."/>
            <person name="Ait-Lounis A."/>
            <person name="Barnes A."/>
            <person name="Song Y."/>
            <person name="Eisenman D.J."/>
            <person name="Eliyahu E."/>
            <person name="Frolenkov G.I."/>
            <person name="Strome S.E."/>
            <person name="Durand B."/>
            <person name="Zaghloul N.A."/>
            <person name="Jones S.M."/>
            <person name="Reith W."/>
            <person name="Hertzano R."/>
        </authorList>
    </citation>
    <scope>NUCLEOTIDE SEQUENCE</scope>
    <source>
        <strain evidence="4">Tuebingen</strain>
    </source>
</reference>
<dbReference type="GO" id="GO:0015908">
    <property type="term" value="P:fatty acid transport"/>
    <property type="evidence" value="ECO:0000318"/>
    <property type="project" value="GO_Central"/>
</dbReference>
<keyword evidence="3" id="KW-1185">Reference proteome</keyword>
<dbReference type="AGR" id="ZFIN:ZDB-GENE-100217-2"/>
<dbReference type="CTD" id="795210"/>
<reference evidence="4" key="12">
    <citation type="journal article" date="2019" name="Environ. Pollut.">
        <title>Chronic exposure to 6:2 chlorinated polyfluorinated ether sulfonate acid (F-53B) induced hepatotoxic effects in adult zebrafish and disrupted the PPAR signaling pathway in their offspring.</title>
        <authorList>
            <person name="Shi G."/>
            <person name="Cui Q."/>
            <person name="Wang J."/>
            <person name="Guo H."/>
            <person name="Pan Y."/>
            <person name="Sheng N."/>
            <person name="Guo Y."/>
            <person name="Dai J."/>
        </authorList>
    </citation>
    <scope>NUCLEOTIDE SEQUENCE</scope>
    <source>
        <strain evidence="4">Tuebingen</strain>
    </source>
</reference>
<evidence type="ECO:0000313" key="4">
    <source>
        <dbReference type="RefSeq" id="NP_001373767.1"/>
    </source>
</evidence>
<reference evidence="4" key="13">
    <citation type="submission" date="2025-04" db="UniProtKB">
        <authorList>
            <consortium name="RefSeq"/>
        </authorList>
    </citation>
    <scope>IDENTIFICATION</scope>
    <source>
        <strain evidence="4">Tuebingen</strain>
    </source>
</reference>
<gene>
    <name evidence="2 4 5" type="primary">fabp10b</name>
</gene>
<accession>X1WFK9</accession>
<dbReference type="InterPro" id="IPR031259">
    <property type="entry name" value="ILBP"/>
</dbReference>
<dbReference type="Bgee" id="ENSDARG00000091101">
    <property type="expression patterns" value="Expressed in spleen and 22 other cell types or tissues"/>
</dbReference>
<reference evidence="2" key="9">
    <citation type="submission" date="2014-03" db="UniProtKB">
        <authorList>
            <consortium name="Ensembl"/>
        </authorList>
    </citation>
    <scope>IDENTIFICATION</scope>
    <source>
        <strain evidence="2">Tuebingen</strain>
    </source>
</reference>
<dbReference type="GeneTree" id="ENSGT00940000164147"/>
<dbReference type="KEGG" id="dre:795210"/>
<name>X1WFK9_DANRE</name>
<dbReference type="SMR" id="X1WFK9"/>
<dbReference type="GO" id="GO:0005504">
    <property type="term" value="F:fatty acid binding"/>
    <property type="evidence" value="ECO:0000318"/>
    <property type="project" value="GO_Central"/>
</dbReference>
<dbReference type="SUPFAM" id="SSF50814">
    <property type="entry name" value="Lipocalins"/>
    <property type="match status" value="1"/>
</dbReference>
<reference evidence="4" key="6">
    <citation type="journal article" date="2013" name="Genome">
        <title>Comparative genomic organization and tissue-specific transcription of the duplicated fabp7 and fabp10 genes in teleost fishes.</title>
        <authorList>
            <person name="Parmar M.B."/>
            <person name="Wright J.M."/>
        </authorList>
    </citation>
    <scope>NUCLEOTIDE SEQUENCE</scope>
    <source>
        <strain evidence="4">Tuebingen</strain>
    </source>
</reference>
<reference evidence="4" key="4">
    <citation type="journal article" date="2012" name="Environ. Sci. Technol.">
        <title>Sex differences in transcriptional expression of FABPs in zebrafish liver after chronic perfluorononanoic acid exposure.</title>
        <authorList>
            <person name="Zhang W."/>
            <person name="Zhang Y."/>
            <person name="Zhang H."/>
            <person name="Wang J."/>
            <person name="Cui R."/>
            <person name="Dai J."/>
        </authorList>
    </citation>
    <scope>NUCLEOTIDE SEQUENCE</scope>
    <source>
        <strain evidence="4">Tuebingen</strain>
    </source>
</reference>